<keyword evidence="5" id="KW-0934">Plastid</keyword>
<dbReference type="GeneID" id="36958960"/>
<keyword evidence="2 4" id="KW-0689">Ribosomal protein</keyword>
<evidence type="ECO:0000313" key="5">
    <source>
        <dbReference type="EMBL" id="AWT39295.1"/>
    </source>
</evidence>
<keyword evidence="3 4" id="KW-0687">Ribonucleoprotein</keyword>
<gene>
    <name evidence="4 5" type="primary">rpl29</name>
</gene>
<keyword evidence="5" id="KW-0150">Chloroplast</keyword>
<dbReference type="GO" id="GO:0006412">
    <property type="term" value="P:translation"/>
    <property type="evidence" value="ECO:0007669"/>
    <property type="project" value="UniProtKB-UniRule"/>
</dbReference>
<dbReference type="GO" id="GO:0003735">
    <property type="term" value="F:structural constituent of ribosome"/>
    <property type="evidence" value="ECO:0007669"/>
    <property type="project" value="InterPro"/>
</dbReference>
<protein>
    <recommendedName>
        <fullName evidence="4">Large ribosomal subunit protein uL29c</fullName>
    </recommendedName>
</protein>
<evidence type="ECO:0000256" key="2">
    <source>
        <dbReference type="ARBA" id="ARBA00022980"/>
    </source>
</evidence>
<geneLocation type="chloroplast" evidence="5"/>
<dbReference type="SUPFAM" id="SSF46561">
    <property type="entry name" value="Ribosomal protein L29 (L29p)"/>
    <property type="match status" value="1"/>
</dbReference>
<dbReference type="HAMAP" id="MF_00374">
    <property type="entry name" value="Ribosomal_uL29"/>
    <property type="match status" value="1"/>
</dbReference>
<reference evidence="5" key="1">
    <citation type="journal article" date="2018" name="Adv. Bot. Res.">
        <title>Evolution of the Plastid Genomes in Diatoms.</title>
        <authorList>
            <person name="Yu M."/>
            <person name="Ashworth M.P."/>
            <person name="Hajrah N.H."/>
            <person name="Khiyami M.A."/>
            <person name="Sabir M.J."/>
            <person name="Alhebshi A.M."/>
            <person name="Al-Malki A.L."/>
            <person name="Sabir J.S.M."/>
            <person name="Theriot E.C."/>
            <person name="Jansen R.K."/>
        </authorList>
    </citation>
    <scope>NUCLEOTIDE SEQUENCE</scope>
</reference>
<dbReference type="RefSeq" id="YP_009496582.1">
    <property type="nucleotide sequence ID" value="NC_038000.1"/>
</dbReference>
<dbReference type="InterPro" id="IPR001854">
    <property type="entry name" value="Ribosomal_uL29"/>
</dbReference>
<dbReference type="GO" id="GO:0009507">
    <property type="term" value="C:chloroplast"/>
    <property type="evidence" value="ECO:0007669"/>
    <property type="project" value="UniProtKB-SubCell"/>
</dbReference>
<dbReference type="InterPro" id="IPR036049">
    <property type="entry name" value="Ribosomal_uL29_sf"/>
</dbReference>
<dbReference type="NCBIfam" id="TIGR00012">
    <property type="entry name" value="L29"/>
    <property type="match status" value="1"/>
</dbReference>
<dbReference type="Pfam" id="PF00831">
    <property type="entry name" value="Ribosomal_L29"/>
    <property type="match status" value="1"/>
</dbReference>
<dbReference type="Gene3D" id="1.10.287.310">
    <property type="match status" value="1"/>
</dbReference>
<evidence type="ECO:0000256" key="3">
    <source>
        <dbReference type="ARBA" id="ARBA00023274"/>
    </source>
</evidence>
<dbReference type="GO" id="GO:1990904">
    <property type="term" value="C:ribonucleoprotein complex"/>
    <property type="evidence" value="ECO:0007669"/>
    <property type="project" value="UniProtKB-KW"/>
</dbReference>
<name>A0A2U9NQM0_9STRA</name>
<comment type="subcellular location">
    <subcellularLocation>
        <location evidence="4">Plastid</location>
        <location evidence="4">Chloroplast</location>
    </subcellularLocation>
</comment>
<evidence type="ECO:0000256" key="4">
    <source>
        <dbReference type="HAMAP-Rule" id="MF_00374"/>
    </source>
</evidence>
<proteinExistence type="inferred from homology"/>
<dbReference type="AlphaFoldDB" id="A0A2U9NQM0"/>
<comment type="similarity">
    <text evidence="1 4">Belongs to the universal ribosomal protein uL29 family.</text>
</comment>
<dbReference type="GO" id="GO:0005840">
    <property type="term" value="C:ribosome"/>
    <property type="evidence" value="ECO:0007669"/>
    <property type="project" value="UniProtKB-KW"/>
</dbReference>
<organism evidence="5">
    <name type="scientific">Actinocyclus subtilis</name>
    <dbReference type="NCBI Taxonomy" id="1630683"/>
    <lineage>
        <taxon>Eukaryota</taxon>
        <taxon>Sar</taxon>
        <taxon>Stramenopiles</taxon>
        <taxon>Ochrophyta</taxon>
        <taxon>Bacillariophyta</taxon>
        <taxon>Coscinodiscophyceae</taxon>
        <taxon>Coscinodiscophycidae</taxon>
        <taxon>Coscinodiscales</taxon>
        <taxon>Hemidiscaceae</taxon>
        <taxon>Actinocyclus</taxon>
    </lineage>
</organism>
<accession>A0A2U9NQM0</accession>
<dbReference type="EMBL" id="MG755799">
    <property type="protein sequence ID" value="AWT39295.1"/>
    <property type="molecule type" value="Genomic_DNA"/>
</dbReference>
<evidence type="ECO:0000256" key="1">
    <source>
        <dbReference type="ARBA" id="ARBA00009254"/>
    </source>
</evidence>
<sequence>MSRVQFTDSLSLSNNEISEAIIKTENELFDLRFKKSTRQSFKSHEIKQKKRYLVYLKSILTSRINSIEKKQKNIVLKLAKKNTLSLN</sequence>